<dbReference type="Proteomes" id="UP000319848">
    <property type="component" value="Unassembled WGS sequence"/>
</dbReference>
<comment type="caution">
    <text evidence="2">The sequence shown here is derived from an EMBL/GenBank/DDBJ whole genome shotgun (WGS) entry which is preliminary data.</text>
</comment>
<organism evidence="2 3">
    <name type="scientific">Flavobacterium cauense R2A-7</name>
    <dbReference type="NCBI Taxonomy" id="1341154"/>
    <lineage>
        <taxon>Bacteria</taxon>
        <taxon>Pseudomonadati</taxon>
        <taxon>Bacteroidota</taxon>
        <taxon>Flavobacteriia</taxon>
        <taxon>Flavobacteriales</taxon>
        <taxon>Flavobacteriaceae</taxon>
        <taxon>Flavobacterium</taxon>
    </lineage>
</organism>
<dbReference type="InterPro" id="IPR038727">
    <property type="entry name" value="NadR/Ttd14_AAA_dom"/>
</dbReference>
<proteinExistence type="predicted"/>
<dbReference type="Pfam" id="PF13521">
    <property type="entry name" value="AAA_28"/>
    <property type="match status" value="1"/>
</dbReference>
<dbReference type="InterPro" id="IPR027417">
    <property type="entry name" value="P-loop_NTPase"/>
</dbReference>
<accession>V6RZV1</accession>
<sequence>MAVEILPFFFREITSHLYYFHRSSVNFVCNVQQELPFLKKPKPFVPKKIFKIPIHLSKFAPYFKKVAKEIVLIIGGPGSGKTTVIEGLTEKGYVCYPEVSREVIHEARKQGIEQLFLEKPLLFSELLLEGRKKQFHSAVNEENEIVFIDRGIPDVLAYMHYIGDAYPAFFDEACREHKYSRIFILPPWEEIYTSDDARYETYEQAILIHQHLIETYENYGYSLTEVPKDTLENRINFILENLSK</sequence>
<dbReference type="STRING" id="1341154.FCR2A7T_18150"/>
<evidence type="ECO:0000313" key="3">
    <source>
        <dbReference type="Proteomes" id="UP000319848"/>
    </source>
</evidence>
<protein>
    <submittedName>
        <fullName evidence="2">Putative ATPase</fullName>
    </submittedName>
</protein>
<name>V6RZV1_9FLAO</name>
<keyword evidence="3" id="KW-1185">Reference proteome</keyword>
<reference evidence="2 3" key="1">
    <citation type="journal article" date="2015" name="Stand. Genomic Sci.">
        <title>Genomic Encyclopedia of Bacterial and Archaeal Type Strains, Phase III: the genomes of soil and plant-associated and newly described type strains.</title>
        <authorList>
            <person name="Whitman W.B."/>
            <person name="Woyke T."/>
            <person name="Klenk H.P."/>
            <person name="Zhou Y."/>
            <person name="Lilburn T.G."/>
            <person name="Beck B.J."/>
            <person name="De Vos P."/>
            <person name="Vandamme P."/>
            <person name="Eisen J.A."/>
            <person name="Garrity G."/>
            <person name="Hugenholtz P."/>
            <person name="Kyrpides N.C."/>
        </authorList>
    </citation>
    <scope>NUCLEOTIDE SEQUENCE [LARGE SCALE GENOMIC DNA]</scope>
    <source>
        <strain evidence="2 3">CGMCC 1.7270</strain>
    </source>
</reference>
<evidence type="ECO:0000259" key="1">
    <source>
        <dbReference type="Pfam" id="PF13521"/>
    </source>
</evidence>
<dbReference type="Gene3D" id="3.40.50.300">
    <property type="entry name" value="P-loop containing nucleotide triphosphate hydrolases"/>
    <property type="match status" value="1"/>
</dbReference>
<gene>
    <name evidence="2" type="ORF">IP98_02881</name>
</gene>
<dbReference type="SUPFAM" id="SSF52540">
    <property type="entry name" value="P-loop containing nucleoside triphosphate hydrolases"/>
    <property type="match status" value="1"/>
</dbReference>
<evidence type="ECO:0000313" key="2">
    <source>
        <dbReference type="EMBL" id="TWI08070.1"/>
    </source>
</evidence>
<dbReference type="AlphaFoldDB" id="V6RZV1"/>
<feature type="domain" description="NadR/Ttd14 AAA" evidence="1">
    <location>
        <begin position="71"/>
        <end position="234"/>
    </location>
</feature>
<dbReference type="EMBL" id="VLKQ01000018">
    <property type="protein sequence ID" value="TWI08070.1"/>
    <property type="molecule type" value="Genomic_DNA"/>
</dbReference>